<keyword evidence="2" id="KW-0812">Transmembrane</keyword>
<dbReference type="AlphaFoldDB" id="A0A1B2J9N6"/>
<evidence type="ECO:0000256" key="1">
    <source>
        <dbReference type="SAM" id="MobiDB-lite"/>
    </source>
</evidence>
<feature type="transmembrane region" description="Helical" evidence="2">
    <location>
        <begin position="150"/>
        <end position="168"/>
    </location>
</feature>
<protein>
    <submittedName>
        <fullName evidence="3">BA75_00061T0</fullName>
    </submittedName>
</protein>
<dbReference type="InterPro" id="IPR037997">
    <property type="entry name" value="Dgk1-like"/>
</dbReference>
<dbReference type="GO" id="GO:0004143">
    <property type="term" value="F:ATP-dependent diacylglycerol kinase activity"/>
    <property type="evidence" value="ECO:0007669"/>
    <property type="project" value="InterPro"/>
</dbReference>
<dbReference type="PANTHER" id="PTHR31303">
    <property type="entry name" value="CTP-DEPENDENT DIACYLGLYCEROL KINASE 1"/>
    <property type="match status" value="1"/>
</dbReference>
<evidence type="ECO:0000256" key="2">
    <source>
        <dbReference type="SAM" id="Phobius"/>
    </source>
</evidence>
<name>A0A1B2J9N6_PICPA</name>
<organism evidence="3 4">
    <name type="scientific">Komagataella pastoris</name>
    <name type="common">Yeast</name>
    <name type="synonym">Pichia pastoris</name>
    <dbReference type="NCBI Taxonomy" id="4922"/>
    <lineage>
        <taxon>Eukaryota</taxon>
        <taxon>Fungi</taxon>
        <taxon>Dikarya</taxon>
        <taxon>Ascomycota</taxon>
        <taxon>Saccharomycotina</taxon>
        <taxon>Pichiomycetes</taxon>
        <taxon>Pichiales</taxon>
        <taxon>Pichiaceae</taxon>
        <taxon>Komagataella</taxon>
    </lineage>
</organism>
<feature type="compositionally biased region" description="Low complexity" evidence="1">
    <location>
        <begin position="24"/>
        <end position="35"/>
    </location>
</feature>
<proteinExistence type="predicted"/>
<feature type="transmembrane region" description="Helical" evidence="2">
    <location>
        <begin position="207"/>
        <end position="228"/>
    </location>
</feature>
<reference evidence="3 4" key="1">
    <citation type="submission" date="2016-02" db="EMBL/GenBank/DDBJ databases">
        <title>Comparative genomic and transcriptomic foundation for Pichia pastoris.</title>
        <authorList>
            <person name="Love K.R."/>
            <person name="Shah K.A."/>
            <person name="Whittaker C.A."/>
            <person name="Wu J."/>
            <person name="Bartlett M.C."/>
            <person name="Ma D."/>
            <person name="Leeson R.L."/>
            <person name="Priest M."/>
            <person name="Young S.K."/>
            <person name="Love J.C."/>
        </authorList>
    </citation>
    <scope>NUCLEOTIDE SEQUENCE [LARGE SCALE GENOMIC DNA]</scope>
    <source>
        <strain evidence="3 4">ATCC 28485</strain>
    </source>
</reference>
<keyword evidence="4" id="KW-1185">Reference proteome</keyword>
<dbReference type="Proteomes" id="UP000094565">
    <property type="component" value="Chromosome 1"/>
</dbReference>
<dbReference type="GO" id="GO:0006654">
    <property type="term" value="P:phosphatidic acid biosynthetic process"/>
    <property type="evidence" value="ECO:0007669"/>
    <property type="project" value="TreeGrafter"/>
</dbReference>
<dbReference type="GO" id="GO:0005789">
    <property type="term" value="C:endoplasmic reticulum membrane"/>
    <property type="evidence" value="ECO:0007669"/>
    <property type="project" value="TreeGrafter"/>
</dbReference>
<keyword evidence="2" id="KW-0472">Membrane</keyword>
<gene>
    <name evidence="3" type="primary">DGK1</name>
    <name evidence="3" type="ORF">ATY40_BA7500061</name>
</gene>
<evidence type="ECO:0000313" key="3">
    <source>
        <dbReference type="EMBL" id="ANZ74498.1"/>
    </source>
</evidence>
<feature type="transmembrane region" description="Helical" evidence="2">
    <location>
        <begin position="174"/>
        <end position="195"/>
    </location>
</feature>
<dbReference type="OrthoDB" id="5673at2759"/>
<feature type="region of interest" description="Disordered" evidence="1">
    <location>
        <begin position="1"/>
        <end position="35"/>
    </location>
</feature>
<evidence type="ECO:0000313" key="4">
    <source>
        <dbReference type="Proteomes" id="UP000094565"/>
    </source>
</evidence>
<keyword evidence="2" id="KW-1133">Transmembrane helix</keyword>
<sequence>MAATTARPQRISRSRVSKLEERISTSSSYSSLSSLDASDDTVLSTESTSPVLDKAKNTSTSYLLLQSHKRFNKLIHKHELPRKLFHMSIGFFTLYLYTKNVQKEQIRLPLVAGFVVVFSLDLIRFRWPQFNKLYCSTVGFLMREREVDEYYNGVNWYLLGLAVVFLFFKKDIAVMAVLLLSLSDTAASTVGRAWGQYTPKITSHKSLAGSLAACVVGILSCYLFYGYFVPNYPECNDIPNQFEWVSEKSGLNIHSLALLSGLVASVSEGIDLFNWDDNFTIPVLSAVFLRLVIKLTNTN</sequence>
<dbReference type="EMBL" id="CP014584">
    <property type="protein sequence ID" value="ANZ74498.1"/>
    <property type="molecule type" value="Genomic_DNA"/>
</dbReference>
<accession>A0A1B2J9N6</accession>
<dbReference type="PANTHER" id="PTHR31303:SF1">
    <property type="entry name" value="CTP-DEPENDENT DIACYLGLYCEROL KINASE 1"/>
    <property type="match status" value="1"/>
</dbReference>